<evidence type="ECO:0000313" key="15">
    <source>
        <dbReference type="Proteomes" id="UP000288716"/>
    </source>
</evidence>
<evidence type="ECO:0000259" key="12">
    <source>
        <dbReference type="PROSITE" id="PS50081"/>
    </source>
</evidence>
<feature type="domain" description="DAGKc" evidence="13">
    <location>
        <begin position="206"/>
        <end position="347"/>
    </location>
</feature>
<reference evidence="14 15" key="1">
    <citation type="journal article" date="2018" name="Gigascience">
        <title>Genomes of trombidid mites reveal novel predicted allergens and laterally-transferred genes associated with secondary metabolism.</title>
        <authorList>
            <person name="Dong X."/>
            <person name="Chaisiri K."/>
            <person name="Xia D."/>
            <person name="Armstrong S.D."/>
            <person name="Fang Y."/>
            <person name="Donnelly M.J."/>
            <person name="Kadowaki T."/>
            <person name="McGarry J.W."/>
            <person name="Darby A.C."/>
            <person name="Makepeace B.L."/>
        </authorList>
    </citation>
    <scope>NUCLEOTIDE SEQUENCE [LARGE SCALE GENOMIC DNA]</scope>
    <source>
        <strain evidence="14">UoL-UT</strain>
    </source>
</reference>
<dbReference type="GO" id="GO:0005524">
    <property type="term" value="F:ATP binding"/>
    <property type="evidence" value="ECO:0007669"/>
    <property type="project" value="UniProtKB-KW"/>
</dbReference>
<dbReference type="CDD" id="cd20853">
    <property type="entry name" value="C1_DGKepsilon_typeIII_rpt2"/>
    <property type="match status" value="1"/>
</dbReference>
<keyword evidence="3 10" id="KW-0808">Transferase</keyword>
<dbReference type="STRING" id="299467.A0A443SQC2"/>
<name>A0A443SQC2_9ACAR</name>
<keyword evidence="7 10" id="KW-0418">Kinase</keyword>
<keyword evidence="6 10" id="KW-0547">Nucleotide-binding</keyword>
<evidence type="ECO:0000256" key="9">
    <source>
        <dbReference type="ARBA" id="ARBA00022840"/>
    </source>
</evidence>
<dbReference type="SMART" id="SM00109">
    <property type="entry name" value="C1"/>
    <property type="match status" value="2"/>
</dbReference>
<evidence type="ECO:0000256" key="2">
    <source>
        <dbReference type="ARBA" id="ARBA00009280"/>
    </source>
</evidence>
<dbReference type="SMART" id="SM00045">
    <property type="entry name" value="DAGKa"/>
    <property type="match status" value="1"/>
</dbReference>
<evidence type="ECO:0000256" key="11">
    <source>
        <dbReference type="SAM" id="Phobius"/>
    </source>
</evidence>
<dbReference type="OrthoDB" id="242257at2759"/>
<dbReference type="SMART" id="SM00046">
    <property type="entry name" value="DAGKc"/>
    <property type="match status" value="1"/>
</dbReference>
<dbReference type="Pfam" id="PF00781">
    <property type="entry name" value="DAGK_cat"/>
    <property type="match status" value="1"/>
</dbReference>
<evidence type="ECO:0000256" key="4">
    <source>
        <dbReference type="ARBA" id="ARBA00022723"/>
    </source>
</evidence>
<keyword evidence="5" id="KW-0677">Repeat</keyword>
<comment type="similarity">
    <text evidence="2 10">Belongs to the eukaryotic diacylglycerol kinase family.</text>
</comment>
<dbReference type="GO" id="GO:0016020">
    <property type="term" value="C:membrane"/>
    <property type="evidence" value="ECO:0007669"/>
    <property type="project" value="TreeGrafter"/>
</dbReference>
<dbReference type="Gene3D" id="3.40.50.10330">
    <property type="entry name" value="Probable inorganic polyphosphate/atp-NAD kinase, domain 1"/>
    <property type="match status" value="1"/>
</dbReference>
<dbReference type="InterPro" id="IPR046349">
    <property type="entry name" value="C1-like_sf"/>
</dbReference>
<dbReference type="Proteomes" id="UP000288716">
    <property type="component" value="Unassembled WGS sequence"/>
</dbReference>
<dbReference type="Gene3D" id="2.60.200.40">
    <property type="match status" value="1"/>
</dbReference>
<dbReference type="EMBL" id="NCKV01000791">
    <property type="protein sequence ID" value="RWS29728.1"/>
    <property type="molecule type" value="Genomic_DNA"/>
</dbReference>
<keyword evidence="8" id="KW-0862">Zinc</keyword>
<evidence type="ECO:0000256" key="5">
    <source>
        <dbReference type="ARBA" id="ARBA00022737"/>
    </source>
</evidence>
<dbReference type="PANTHER" id="PTHR11255">
    <property type="entry name" value="DIACYLGLYCEROL KINASE"/>
    <property type="match status" value="1"/>
</dbReference>
<dbReference type="AlphaFoldDB" id="A0A443SQC2"/>
<keyword evidence="11" id="KW-0472">Membrane</keyword>
<dbReference type="InterPro" id="IPR017438">
    <property type="entry name" value="ATP-NAD_kinase_N"/>
</dbReference>
<keyword evidence="15" id="KW-1185">Reference proteome</keyword>
<evidence type="ECO:0000313" key="14">
    <source>
        <dbReference type="EMBL" id="RWS29728.1"/>
    </source>
</evidence>
<dbReference type="SUPFAM" id="SSF57889">
    <property type="entry name" value="Cysteine-rich domain"/>
    <property type="match status" value="1"/>
</dbReference>
<dbReference type="Gene3D" id="3.30.60.20">
    <property type="match status" value="1"/>
</dbReference>
<dbReference type="InterPro" id="IPR016064">
    <property type="entry name" value="NAD/diacylglycerol_kinase_sf"/>
</dbReference>
<keyword evidence="11" id="KW-0812">Transmembrane</keyword>
<dbReference type="InterPro" id="IPR001206">
    <property type="entry name" value="Diacylglycerol_kinase_cat_dom"/>
</dbReference>
<dbReference type="VEuPathDB" id="VectorBase:LDEU002314"/>
<dbReference type="Pfam" id="PF00609">
    <property type="entry name" value="DAGK_acc"/>
    <property type="match status" value="1"/>
</dbReference>
<accession>A0A443SQC2</accession>
<dbReference type="InterPro" id="IPR037607">
    <property type="entry name" value="DGK"/>
</dbReference>
<gene>
    <name evidence="14" type="ORF">B4U80_08832</name>
</gene>
<evidence type="ECO:0000256" key="7">
    <source>
        <dbReference type="ARBA" id="ARBA00022777"/>
    </source>
</evidence>
<dbReference type="PROSITE" id="PS50146">
    <property type="entry name" value="DAGK"/>
    <property type="match status" value="1"/>
</dbReference>
<comment type="caution">
    <text evidence="14">The sequence shown here is derived from an EMBL/GenBank/DDBJ whole genome shotgun (WGS) entry which is preliminary data.</text>
</comment>
<dbReference type="GO" id="GO:0004143">
    <property type="term" value="F:ATP-dependent diacylglycerol kinase activity"/>
    <property type="evidence" value="ECO:0007669"/>
    <property type="project" value="UniProtKB-EC"/>
</dbReference>
<evidence type="ECO:0000256" key="6">
    <source>
        <dbReference type="ARBA" id="ARBA00022741"/>
    </source>
</evidence>
<dbReference type="InterPro" id="IPR002219">
    <property type="entry name" value="PKC_DAG/PE"/>
</dbReference>
<dbReference type="PROSITE" id="PS00479">
    <property type="entry name" value="ZF_DAG_PE_1"/>
    <property type="match status" value="1"/>
</dbReference>
<organism evidence="14 15">
    <name type="scientific">Leptotrombidium deliense</name>
    <dbReference type="NCBI Taxonomy" id="299467"/>
    <lineage>
        <taxon>Eukaryota</taxon>
        <taxon>Metazoa</taxon>
        <taxon>Ecdysozoa</taxon>
        <taxon>Arthropoda</taxon>
        <taxon>Chelicerata</taxon>
        <taxon>Arachnida</taxon>
        <taxon>Acari</taxon>
        <taxon>Acariformes</taxon>
        <taxon>Trombidiformes</taxon>
        <taxon>Prostigmata</taxon>
        <taxon>Anystina</taxon>
        <taxon>Parasitengona</taxon>
        <taxon>Trombiculoidea</taxon>
        <taxon>Trombiculidae</taxon>
        <taxon>Leptotrombidium</taxon>
    </lineage>
</organism>
<dbReference type="PANTHER" id="PTHR11255:SF118">
    <property type="entry name" value="DIACYLGLYCEROL KINASE EPSILON"/>
    <property type="match status" value="1"/>
</dbReference>
<feature type="transmembrane region" description="Helical" evidence="11">
    <location>
        <begin position="12"/>
        <end position="34"/>
    </location>
</feature>
<proteinExistence type="inferred from homology"/>
<evidence type="ECO:0000256" key="8">
    <source>
        <dbReference type="ARBA" id="ARBA00022833"/>
    </source>
</evidence>
<keyword evidence="9 10" id="KW-0067">ATP-binding</keyword>
<evidence type="ECO:0000256" key="3">
    <source>
        <dbReference type="ARBA" id="ARBA00022679"/>
    </source>
</evidence>
<evidence type="ECO:0000259" key="13">
    <source>
        <dbReference type="PROSITE" id="PS50146"/>
    </source>
</evidence>
<dbReference type="CDD" id="cd20801">
    <property type="entry name" value="C1_DGKepsilon_typeIII_rpt1"/>
    <property type="match status" value="1"/>
</dbReference>
<evidence type="ECO:0000256" key="10">
    <source>
        <dbReference type="RuleBase" id="RU361128"/>
    </source>
</evidence>
<evidence type="ECO:0000256" key="1">
    <source>
        <dbReference type="ARBA" id="ARBA00001383"/>
    </source>
</evidence>
<comment type="catalytic activity">
    <reaction evidence="1 10">
        <text>a 1,2-diacyl-sn-glycerol + ATP = a 1,2-diacyl-sn-glycero-3-phosphate + ADP + H(+)</text>
        <dbReference type="Rhea" id="RHEA:10272"/>
        <dbReference type="ChEBI" id="CHEBI:15378"/>
        <dbReference type="ChEBI" id="CHEBI:17815"/>
        <dbReference type="ChEBI" id="CHEBI:30616"/>
        <dbReference type="ChEBI" id="CHEBI:58608"/>
        <dbReference type="ChEBI" id="CHEBI:456216"/>
        <dbReference type="EC" id="2.7.1.107"/>
    </reaction>
</comment>
<dbReference type="SUPFAM" id="SSF111331">
    <property type="entry name" value="NAD kinase/diacylglycerol kinase-like"/>
    <property type="match status" value="1"/>
</dbReference>
<feature type="domain" description="Phorbol-ester/DAG-type" evidence="12">
    <location>
        <begin position="51"/>
        <end position="100"/>
    </location>
</feature>
<dbReference type="PROSITE" id="PS50081">
    <property type="entry name" value="ZF_DAG_PE_2"/>
    <property type="match status" value="1"/>
</dbReference>
<dbReference type="InterPro" id="IPR000756">
    <property type="entry name" value="Diacylglycerol_kin_accessory"/>
</dbReference>
<sequence length="546" mass="62111">MDEYFAINASFSPLFTVLFYGGTTLALLIIWRIIRYYRTLVLIPVFESNKKHNYNVIDVWSHSVYCSICEDLIADGMYCDFCGICCDKQCVTKADQTLHCKQSSTSISENFECQWIRGNLPLHSVCFVCGEDCGDETSLKDYRCCWCQRAVHEEERCFKKVKKRECDFGHWASCIIPPFAIKTKYIWYNGKRKLIVDSLNEIETSSDWRPLVVITNRKSGNNDGHKILRAFHYLLNPAQVIDLSESPLETALEWCQMLEKYEKNVKVRILIAGGDGTIGWVLNAIEKLKLDPKPLIAILPLGTGNDLSRVLGWGTSFSPDTQMKDVLRNLQTASVTELDRWEVKFSHLRRSFSLPLRAKSLYMNNYFSVGVDALVALNFHQTRESALYRLLGNRILNKFLYLSYGTKDVLERKCSLLNEKIRLFMDGKRIELPQLESIVVLNIPSWGGGANIWSLGHGGDTAPLQLINDQKVEVLGLYSSFHIGQLMIGLSEPLRFGQASIVTIELLDNLPVEVDGEPFLQSPTNISISWCSKASMLVTKDNLLYM</sequence>
<dbReference type="GO" id="GO:0007200">
    <property type="term" value="P:phospholipase C-activating G protein-coupled receptor signaling pathway"/>
    <property type="evidence" value="ECO:0007669"/>
    <property type="project" value="InterPro"/>
</dbReference>
<dbReference type="EC" id="2.7.1.107" evidence="10"/>
<dbReference type="GO" id="GO:0046872">
    <property type="term" value="F:metal ion binding"/>
    <property type="evidence" value="ECO:0007669"/>
    <property type="project" value="UniProtKB-KW"/>
</dbReference>
<keyword evidence="11" id="KW-1133">Transmembrane helix</keyword>
<keyword evidence="4" id="KW-0479">Metal-binding</keyword>
<protein>
    <recommendedName>
        <fullName evidence="10">Diacylglycerol kinase</fullName>
        <shortName evidence="10">DAG kinase</shortName>
        <ecNumber evidence="10">2.7.1.107</ecNumber>
    </recommendedName>
</protein>